<protein>
    <submittedName>
        <fullName evidence="1">Trans-2-enoyl-CoA reductase</fullName>
    </submittedName>
</protein>
<proteinExistence type="predicted"/>
<name>A0ACB6ZWR3_THEGA</name>
<sequence length="364" mass="39767">MAARAIVYENNGDPASVLYAVTLPARAEPLSGRSINVKVLLSPINPSDVHVVHGSYAVQPNPQKLNINGEEKTLYLPGNEGLGEITEVGPDVKNLKKGDWVVFSKGQSGTWSSAQVLEEEDVIKVDQGSGISAVNASTLTVNPVTAYKMLSTFVDLKPGDWIAQNAANSAAGQAVIQLARGRGIHTINLIRRKDDFAETERFLKGLGADVVLTYDDIPDEERVRELVGGKEVRLLLDCVGGQATKDTVRLASKGAHLVVYGAMAQEDIQIPPFLLVFKDIRVRGFWRTGWFNSSTLEERSQFLDELVQLMVSSKFKESVHEIVKIEGTLSDEEATLKVREIFGRVNKGTGGTKIILEVETRQSL</sequence>
<organism evidence="1 2">
    <name type="scientific">Thelephora ganbajun</name>
    <name type="common">Ganba fungus</name>
    <dbReference type="NCBI Taxonomy" id="370292"/>
    <lineage>
        <taxon>Eukaryota</taxon>
        <taxon>Fungi</taxon>
        <taxon>Dikarya</taxon>
        <taxon>Basidiomycota</taxon>
        <taxon>Agaricomycotina</taxon>
        <taxon>Agaricomycetes</taxon>
        <taxon>Thelephorales</taxon>
        <taxon>Thelephoraceae</taxon>
        <taxon>Thelephora</taxon>
    </lineage>
</organism>
<gene>
    <name evidence="1" type="ORF">BDM02DRAFT_1087588</name>
</gene>
<accession>A0ACB6ZWR3</accession>
<dbReference type="EMBL" id="MU117962">
    <property type="protein sequence ID" value="KAF9653823.1"/>
    <property type="molecule type" value="Genomic_DNA"/>
</dbReference>
<evidence type="ECO:0000313" key="1">
    <source>
        <dbReference type="EMBL" id="KAF9653823.1"/>
    </source>
</evidence>
<reference evidence="1" key="1">
    <citation type="submission" date="2019-10" db="EMBL/GenBank/DDBJ databases">
        <authorList>
            <consortium name="DOE Joint Genome Institute"/>
            <person name="Kuo A."/>
            <person name="Miyauchi S."/>
            <person name="Kiss E."/>
            <person name="Drula E."/>
            <person name="Kohler A."/>
            <person name="Sanchez-Garcia M."/>
            <person name="Andreopoulos B."/>
            <person name="Barry K.W."/>
            <person name="Bonito G."/>
            <person name="Buee M."/>
            <person name="Carver A."/>
            <person name="Chen C."/>
            <person name="Cichocki N."/>
            <person name="Clum A."/>
            <person name="Culley D."/>
            <person name="Crous P.W."/>
            <person name="Fauchery L."/>
            <person name="Girlanda M."/>
            <person name="Hayes R."/>
            <person name="Keri Z."/>
            <person name="Labutti K."/>
            <person name="Lipzen A."/>
            <person name="Lombard V."/>
            <person name="Magnuson J."/>
            <person name="Maillard F."/>
            <person name="Morin E."/>
            <person name="Murat C."/>
            <person name="Nolan M."/>
            <person name="Ohm R."/>
            <person name="Pangilinan J."/>
            <person name="Pereira M."/>
            <person name="Perotto S."/>
            <person name="Peter M."/>
            <person name="Riley R."/>
            <person name="Sitrit Y."/>
            <person name="Stielow B."/>
            <person name="Szollosi G."/>
            <person name="Zifcakova L."/>
            <person name="Stursova M."/>
            <person name="Spatafora J.W."/>
            <person name="Tedersoo L."/>
            <person name="Vaario L.-M."/>
            <person name="Yamada A."/>
            <person name="Yan M."/>
            <person name="Wang P."/>
            <person name="Xu J."/>
            <person name="Bruns T."/>
            <person name="Baldrian P."/>
            <person name="Vilgalys R."/>
            <person name="Henrissat B."/>
            <person name="Grigoriev I.V."/>
            <person name="Hibbett D."/>
            <person name="Nagy L.G."/>
            <person name="Martin F.M."/>
        </authorList>
    </citation>
    <scope>NUCLEOTIDE SEQUENCE</scope>
    <source>
        <strain evidence="1">P2</strain>
    </source>
</reference>
<dbReference type="Proteomes" id="UP000886501">
    <property type="component" value="Unassembled WGS sequence"/>
</dbReference>
<evidence type="ECO:0000313" key="2">
    <source>
        <dbReference type="Proteomes" id="UP000886501"/>
    </source>
</evidence>
<reference evidence="1" key="2">
    <citation type="journal article" date="2020" name="Nat. Commun.">
        <title>Large-scale genome sequencing of mycorrhizal fungi provides insights into the early evolution of symbiotic traits.</title>
        <authorList>
            <person name="Miyauchi S."/>
            <person name="Kiss E."/>
            <person name="Kuo A."/>
            <person name="Drula E."/>
            <person name="Kohler A."/>
            <person name="Sanchez-Garcia M."/>
            <person name="Morin E."/>
            <person name="Andreopoulos B."/>
            <person name="Barry K.W."/>
            <person name="Bonito G."/>
            <person name="Buee M."/>
            <person name="Carver A."/>
            <person name="Chen C."/>
            <person name="Cichocki N."/>
            <person name="Clum A."/>
            <person name="Culley D."/>
            <person name="Crous P.W."/>
            <person name="Fauchery L."/>
            <person name="Girlanda M."/>
            <person name="Hayes R.D."/>
            <person name="Keri Z."/>
            <person name="LaButti K."/>
            <person name="Lipzen A."/>
            <person name="Lombard V."/>
            <person name="Magnuson J."/>
            <person name="Maillard F."/>
            <person name="Murat C."/>
            <person name="Nolan M."/>
            <person name="Ohm R.A."/>
            <person name="Pangilinan J."/>
            <person name="Pereira M.F."/>
            <person name="Perotto S."/>
            <person name="Peter M."/>
            <person name="Pfister S."/>
            <person name="Riley R."/>
            <person name="Sitrit Y."/>
            <person name="Stielow J.B."/>
            <person name="Szollosi G."/>
            <person name="Zifcakova L."/>
            <person name="Stursova M."/>
            <person name="Spatafora J.W."/>
            <person name="Tedersoo L."/>
            <person name="Vaario L.M."/>
            <person name="Yamada A."/>
            <person name="Yan M."/>
            <person name="Wang P."/>
            <person name="Xu J."/>
            <person name="Bruns T."/>
            <person name="Baldrian P."/>
            <person name="Vilgalys R."/>
            <person name="Dunand C."/>
            <person name="Henrissat B."/>
            <person name="Grigoriev I.V."/>
            <person name="Hibbett D."/>
            <person name="Nagy L.G."/>
            <person name="Martin F.M."/>
        </authorList>
    </citation>
    <scope>NUCLEOTIDE SEQUENCE</scope>
    <source>
        <strain evidence="1">P2</strain>
    </source>
</reference>
<keyword evidence="2" id="KW-1185">Reference proteome</keyword>
<comment type="caution">
    <text evidence="1">The sequence shown here is derived from an EMBL/GenBank/DDBJ whole genome shotgun (WGS) entry which is preliminary data.</text>
</comment>